<feature type="compositionally biased region" description="Basic and acidic residues" evidence="6">
    <location>
        <begin position="151"/>
        <end position="168"/>
    </location>
</feature>
<organism evidence="8 9">
    <name type="scientific">Brassica carinata</name>
    <name type="common">Ethiopian mustard</name>
    <name type="synonym">Abyssinian cabbage</name>
    <dbReference type="NCBI Taxonomy" id="52824"/>
    <lineage>
        <taxon>Eukaryota</taxon>
        <taxon>Viridiplantae</taxon>
        <taxon>Streptophyta</taxon>
        <taxon>Embryophyta</taxon>
        <taxon>Tracheophyta</taxon>
        <taxon>Spermatophyta</taxon>
        <taxon>Magnoliopsida</taxon>
        <taxon>eudicotyledons</taxon>
        <taxon>Gunneridae</taxon>
        <taxon>Pentapetalae</taxon>
        <taxon>rosids</taxon>
        <taxon>malvids</taxon>
        <taxon>Brassicales</taxon>
        <taxon>Brassicaceae</taxon>
        <taxon>Brassiceae</taxon>
        <taxon>Brassica</taxon>
    </lineage>
</organism>
<keyword evidence="1" id="KW-0488">Methylation</keyword>
<evidence type="ECO:0000256" key="2">
    <source>
        <dbReference type="ARBA" id="ARBA00022723"/>
    </source>
</evidence>
<evidence type="ECO:0000256" key="5">
    <source>
        <dbReference type="ARBA" id="ARBA00024045"/>
    </source>
</evidence>
<dbReference type="PROSITE" id="PS50846">
    <property type="entry name" value="HMA_2"/>
    <property type="match status" value="1"/>
</dbReference>
<dbReference type="Pfam" id="PF00403">
    <property type="entry name" value="HMA"/>
    <property type="match status" value="1"/>
</dbReference>
<feature type="region of interest" description="Disordered" evidence="6">
    <location>
        <begin position="148"/>
        <end position="175"/>
    </location>
</feature>
<dbReference type="PANTHER" id="PTHR46195:SF17">
    <property type="entry name" value="HEAVY METAL-ASSOCIATED ISOPRENYLATED PLANT PROTEIN 8"/>
    <property type="match status" value="1"/>
</dbReference>
<evidence type="ECO:0000313" key="8">
    <source>
        <dbReference type="EMBL" id="KAG2295221.1"/>
    </source>
</evidence>
<evidence type="ECO:0000256" key="3">
    <source>
        <dbReference type="ARBA" id="ARBA00023288"/>
    </source>
</evidence>
<dbReference type="InterPro" id="IPR044577">
    <property type="entry name" value="HIPP4/7/8/17/18/19"/>
</dbReference>
<dbReference type="OrthoDB" id="689350at2759"/>
<evidence type="ECO:0000256" key="4">
    <source>
        <dbReference type="ARBA" id="ARBA00023289"/>
    </source>
</evidence>
<evidence type="ECO:0000256" key="1">
    <source>
        <dbReference type="ARBA" id="ARBA00022481"/>
    </source>
</evidence>
<keyword evidence="3" id="KW-0449">Lipoprotein</keyword>
<evidence type="ECO:0000256" key="6">
    <source>
        <dbReference type="SAM" id="MobiDB-lite"/>
    </source>
</evidence>
<dbReference type="SUPFAM" id="SSF55008">
    <property type="entry name" value="HMA, heavy metal-associated domain"/>
    <property type="match status" value="1"/>
</dbReference>
<dbReference type="InterPro" id="IPR036163">
    <property type="entry name" value="HMA_dom_sf"/>
</dbReference>
<dbReference type="AlphaFoldDB" id="A0A8X7V0E8"/>
<feature type="region of interest" description="Disordered" evidence="6">
    <location>
        <begin position="54"/>
        <end position="80"/>
    </location>
</feature>
<keyword evidence="4" id="KW-0636">Prenylation</keyword>
<evidence type="ECO:0000259" key="7">
    <source>
        <dbReference type="PROSITE" id="PS50846"/>
    </source>
</evidence>
<protein>
    <recommendedName>
        <fullName evidence="7">HMA domain-containing protein</fullName>
    </recommendedName>
</protein>
<comment type="similarity">
    <text evidence="5">Belongs to the HIPP family.</text>
</comment>
<name>A0A8X7V0E8_BRACI</name>
<feature type="domain" description="HMA" evidence="7">
    <location>
        <begin position="80"/>
        <end position="144"/>
    </location>
</feature>
<sequence length="196" mass="22148">MGKQNGESDNKSEKKNRCKEIALKVYLHCEGCSSQVSRCLERYDECKKKFSKNVELISPKPNPNQDQKESQPKKKSTPQIKTATLKLNMHCEGCVSEIKRGIEKIKGVQTVEPDQSKSTVVVRGAMNPPELVEKIKKKLGRHVELLSQNTEKGKANKDKENNNKKNEDSNGNTIITQRNYPSLVFSDENVQSCLIM</sequence>
<dbReference type="EMBL" id="JAAMPC010000009">
    <property type="protein sequence ID" value="KAG2295221.1"/>
    <property type="molecule type" value="Genomic_DNA"/>
</dbReference>
<dbReference type="CDD" id="cd00371">
    <property type="entry name" value="HMA"/>
    <property type="match status" value="1"/>
</dbReference>
<dbReference type="InterPro" id="IPR006121">
    <property type="entry name" value="HMA_dom"/>
</dbReference>
<accession>A0A8X7V0E8</accession>
<keyword evidence="2" id="KW-0479">Metal-binding</keyword>
<dbReference type="GO" id="GO:0046872">
    <property type="term" value="F:metal ion binding"/>
    <property type="evidence" value="ECO:0007669"/>
    <property type="project" value="UniProtKB-KW"/>
</dbReference>
<proteinExistence type="inferred from homology"/>
<reference evidence="8 9" key="1">
    <citation type="submission" date="2020-02" db="EMBL/GenBank/DDBJ databases">
        <authorList>
            <person name="Ma Q."/>
            <person name="Huang Y."/>
            <person name="Song X."/>
            <person name="Pei D."/>
        </authorList>
    </citation>
    <scope>NUCLEOTIDE SEQUENCE [LARGE SCALE GENOMIC DNA]</scope>
    <source>
        <strain evidence="8">Sxm20200214</strain>
        <tissue evidence="8">Leaf</tissue>
    </source>
</reference>
<dbReference type="Proteomes" id="UP000886595">
    <property type="component" value="Unassembled WGS sequence"/>
</dbReference>
<dbReference type="PANTHER" id="PTHR46195">
    <property type="entry name" value="HEAVY METAL-ASSOCIATED ISOPRENYLATED PLANT PROTEIN 7"/>
    <property type="match status" value="1"/>
</dbReference>
<keyword evidence="9" id="KW-1185">Reference proteome</keyword>
<dbReference type="Gene3D" id="3.30.70.100">
    <property type="match status" value="1"/>
</dbReference>
<evidence type="ECO:0000313" key="9">
    <source>
        <dbReference type="Proteomes" id="UP000886595"/>
    </source>
</evidence>
<comment type="caution">
    <text evidence="8">The sequence shown here is derived from an EMBL/GenBank/DDBJ whole genome shotgun (WGS) entry which is preliminary data.</text>
</comment>
<gene>
    <name evidence="8" type="ORF">Bca52824_041890</name>
</gene>